<sequence>MADDKGCHMKLRTEGFFREFGLGNNDGVPMESLFRSHAVQDEEKIVRYLTEGHLVAFSPGGPGEQTDPSIVHNVTGLYTDGVYVWPDALSFYVAEHHLQISDEFVRHMERSGWRIPSEDEIDLTSLEVW</sequence>
<name>A0A5C6BQK7_9PLAN</name>
<dbReference type="EMBL" id="SJPP01000001">
    <property type="protein sequence ID" value="TWU13982.1"/>
    <property type="molecule type" value="Genomic_DNA"/>
</dbReference>
<protein>
    <submittedName>
        <fullName evidence="1">Uncharacterized protein</fullName>
    </submittedName>
</protein>
<organism evidence="1 2">
    <name type="scientific">Symmachiella macrocystis</name>
    <dbReference type="NCBI Taxonomy" id="2527985"/>
    <lineage>
        <taxon>Bacteria</taxon>
        <taxon>Pseudomonadati</taxon>
        <taxon>Planctomycetota</taxon>
        <taxon>Planctomycetia</taxon>
        <taxon>Planctomycetales</taxon>
        <taxon>Planctomycetaceae</taxon>
        <taxon>Symmachiella</taxon>
    </lineage>
</organism>
<reference evidence="1 2" key="1">
    <citation type="submission" date="2019-02" db="EMBL/GenBank/DDBJ databases">
        <title>Deep-cultivation of Planctomycetes and their phenomic and genomic characterization uncovers novel biology.</title>
        <authorList>
            <person name="Wiegand S."/>
            <person name="Jogler M."/>
            <person name="Boedeker C."/>
            <person name="Pinto D."/>
            <person name="Vollmers J."/>
            <person name="Rivas-Marin E."/>
            <person name="Kohn T."/>
            <person name="Peeters S.H."/>
            <person name="Heuer A."/>
            <person name="Rast P."/>
            <person name="Oberbeckmann S."/>
            <person name="Bunk B."/>
            <person name="Jeske O."/>
            <person name="Meyerdierks A."/>
            <person name="Storesund J.E."/>
            <person name="Kallscheuer N."/>
            <person name="Luecker S."/>
            <person name="Lage O.M."/>
            <person name="Pohl T."/>
            <person name="Merkel B.J."/>
            <person name="Hornburger P."/>
            <person name="Mueller R.-W."/>
            <person name="Bruemmer F."/>
            <person name="Labrenz M."/>
            <person name="Spormann A.M."/>
            <person name="Op Den Camp H."/>
            <person name="Overmann J."/>
            <person name="Amann R."/>
            <person name="Jetten M.S.M."/>
            <person name="Mascher T."/>
            <person name="Medema M.H."/>
            <person name="Devos D.P."/>
            <person name="Kaster A.-K."/>
            <person name="Ovreas L."/>
            <person name="Rohde M."/>
            <person name="Galperin M.Y."/>
            <person name="Jogler C."/>
        </authorList>
    </citation>
    <scope>NUCLEOTIDE SEQUENCE [LARGE SCALE GENOMIC DNA]</scope>
    <source>
        <strain evidence="1 2">CA54</strain>
    </source>
</reference>
<keyword evidence="2" id="KW-1185">Reference proteome</keyword>
<dbReference type="Proteomes" id="UP000320735">
    <property type="component" value="Unassembled WGS sequence"/>
</dbReference>
<accession>A0A5C6BQK7</accession>
<comment type="caution">
    <text evidence="1">The sequence shown here is derived from an EMBL/GenBank/DDBJ whole genome shotgun (WGS) entry which is preliminary data.</text>
</comment>
<proteinExistence type="predicted"/>
<dbReference type="AlphaFoldDB" id="A0A5C6BQK7"/>
<evidence type="ECO:0000313" key="2">
    <source>
        <dbReference type="Proteomes" id="UP000320735"/>
    </source>
</evidence>
<evidence type="ECO:0000313" key="1">
    <source>
        <dbReference type="EMBL" id="TWU13982.1"/>
    </source>
</evidence>
<gene>
    <name evidence="1" type="ORF">CA54_28240</name>
</gene>